<gene>
    <name evidence="2" type="ORF">SAMN05421848_0001</name>
</gene>
<organism evidence="2 3">
    <name type="scientific">Kushneria avicenniae</name>
    <dbReference type="NCBI Taxonomy" id="402385"/>
    <lineage>
        <taxon>Bacteria</taxon>
        <taxon>Pseudomonadati</taxon>
        <taxon>Pseudomonadota</taxon>
        <taxon>Gammaproteobacteria</taxon>
        <taxon>Oceanospirillales</taxon>
        <taxon>Halomonadaceae</taxon>
        <taxon>Kushneria</taxon>
    </lineage>
</organism>
<dbReference type="Proteomes" id="UP000199046">
    <property type="component" value="Unassembled WGS sequence"/>
</dbReference>
<evidence type="ECO:0000313" key="2">
    <source>
        <dbReference type="EMBL" id="SFB94682.1"/>
    </source>
</evidence>
<keyword evidence="3" id="KW-1185">Reference proteome</keyword>
<feature type="non-terminal residue" evidence="2">
    <location>
        <position position="25"/>
    </location>
</feature>
<name>A0A1I1F6U2_9GAMM</name>
<dbReference type="EMBL" id="FOLY01000001">
    <property type="protein sequence ID" value="SFB94682.1"/>
    <property type="molecule type" value="Genomic_DNA"/>
</dbReference>
<proteinExistence type="predicted"/>
<accession>A0A1I1F6U2</accession>
<sequence>MTATLPLFTEQETGMAGRYELSDQR</sequence>
<feature type="region of interest" description="Disordered" evidence="1">
    <location>
        <begin position="1"/>
        <end position="25"/>
    </location>
</feature>
<reference evidence="3" key="1">
    <citation type="submission" date="2016-10" db="EMBL/GenBank/DDBJ databases">
        <authorList>
            <person name="Varghese N."/>
            <person name="Submissions S."/>
        </authorList>
    </citation>
    <scope>NUCLEOTIDE SEQUENCE [LARGE SCALE GENOMIC DNA]</scope>
    <source>
        <strain evidence="3">DSM 23439</strain>
    </source>
</reference>
<dbReference type="AlphaFoldDB" id="A0A1I1F6U2"/>
<evidence type="ECO:0000313" key="3">
    <source>
        <dbReference type="Proteomes" id="UP000199046"/>
    </source>
</evidence>
<evidence type="ECO:0000256" key="1">
    <source>
        <dbReference type="SAM" id="MobiDB-lite"/>
    </source>
</evidence>
<protein>
    <submittedName>
        <fullName evidence="2">Uncharacterized protein</fullName>
    </submittedName>
</protein>